<keyword evidence="2" id="KW-0812">Transmembrane</keyword>
<evidence type="ECO:0000256" key="2">
    <source>
        <dbReference type="SAM" id="Phobius"/>
    </source>
</evidence>
<dbReference type="EMBL" id="AUZM01000006">
    <property type="protein sequence ID" value="ERT08989.1"/>
    <property type="molecule type" value="Genomic_DNA"/>
</dbReference>
<organism evidence="3 4">
    <name type="scientific">Lyngbya aestuarii BL J</name>
    <dbReference type="NCBI Taxonomy" id="1348334"/>
    <lineage>
        <taxon>Bacteria</taxon>
        <taxon>Bacillati</taxon>
        <taxon>Cyanobacteriota</taxon>
        <taxon>Cyanophyceae</taxon>
        <taxon>Oscillatoriophycideae</taxon>
        <taxon>Oscillatoriales</taxon>
        <taxon>Microcoleaceae</taxon>
        <taxon>Lyngbya</taxon>
    </lineage>
</organism>
<dbReference type="PROSITE" id="PS00018">
    <property type="entry name" value="EF_HAND_1"/>
    <property type="match status" value="1"/>
</dbReference>
<reference evidence="3 4" key="1">
    <citation type="journal article" date="2013" name="Front. Microbiol.">
        <title>Comparative genomic analyses of the cyanobacterium, Lyngbya aestuarii BL J, a powerful hydrogen producer.</title>
        <authorList>
            <person name="Kothari A."/>
            <person name="Vaughn M."/>
            <person name="Garcia-Pichel F."/>
        </authorList>
    </citation>
    <scope>NUCLEOTIDE SEQUENCE [LARGE SCALE GENOMIC DNA]</scope>
    <source>
        <strain evidence="3 4">BL J</strain>
    </source>
</reference>
<feature type="region of interest" description="Disordered" evidence="1">
    <location>
        <begin position="694"/>
        <end position="734"/>
    </location>
</feature>
<dbReference type="InterPro" id="IPR049774">
    <property type="entry name" value="EPS_HpsA-like"/>
</dbReference>
<evidence type="ECO:0000313" key="4">
    <source>
        <dbReference type="Proteomes" id="UP000017127"/>
    </source>
</evidence>
<gene>
    <name evidence="3" type="ORF">M595_1070</name>
</gene>
<feature type="region of interest" description="Disordered" evidence="1">
    <location>
        <begin position="338"/>
        <end position="358"/>
    </location>
</feature>
<dbReference type="Proteomes" id="UP000017127">
    <property type="component" value="Unassembled WGS sequence"/>
</dbReference>
<sequence length="1617" mass="177702">MRSLLRTWMRVNRRDRYGRAGFVLPTVTMVILVVVLLSVAILFRSMERAKFAQYRRVDEAAIAAAAPALDRAKAKIQKAIEDAELLDPRPRTTPPARKLRTLLERPDYDFADEDRLVLTDLKDPNNTITTGWRFPVDINNDGKIDNNDSYTLYGIFYSVPAGEERGSLDARAQPMPPIDALSDPDCAIQLNAEGKPLAGELVNWVKYGNRVKQSVFVYTTTVPIGGQGSQGFSALEYQQDLVRQSLDNNAVVYDGDLEIAPGPAFRLNGRIVANGNMFVVPLGGNAFDLFLISGENSCFYDDPENSKILIGGNVFNGTIEDNRTGEADVDLYRGENAQGQASISNNNRSTNDASSAVGNNSNAYETVIANLVTNMIADPDADDNAVVDTDPDDVQTLTEAIGRRKALEVYFRDRVRRLPFEDIAETADPLTLDTTLEGTGNELRPNAELTNPFEETNLTIRENQLKAVDPDLNEDSIEYLLGDRVKVGNNLPAKIFNATTNSFETASVIYGKWSDQQGNIIEAERLRPSQVTPLPSVGAIDRDGFWEGAAAQLPETPTEGFGGLRVITGAGIYDRELSFLPPPIPVGQTYDDPDTTNTESYTVVWPDTMPMSPVPGSQVYDNDPNDPKWVDVPNLLPTGNAQFARGDLRMRATAVYHYASSGVEDAEENDPPERQEPIACISSYYDPSTNITARNAPGLGWNEDPDGRSNNGIVYGPPTTARPGSATPGNNGLFTEGTNLEGTLAKQANMVFPDGRFANELLRSALQKADRSLAEQAAIDTAMCSLGILAEENPSQPQLVSLGPDPDGITNGMIYETAILDARQVKAVTKDDPDTDIDETFTFKGDLGDSDNLSTEYDLPLEERQPLEVRLTILDLDQMRKASYSKKSPKGPQTEYILPMSGVVYASREDALPDWSHRVAGNDGNIDKVTRDLVSRTDFKLDPSRRPNGIMLVNGEKLARGDNQASDPQVEKGLLLASNNPVYIKGDFNLHTQEEFTSDSLSDGNSYWNNFYGRTGRNGAFACRQGQDGCDGQGDEWRPAKVLADALNILSADFRPGYRNEGDFDLRSNAGSAITYSENGSVASDFDGNGAEETVDEDYFDLDFNGNGNATDDGITITAKVARLINGFHENNFVTNGLSSGGFRFDNSKDPTNPEEVIDSILYQPTPVSGTALNDKYYVDKYIDNQRNANSSYFNNFITPVQRRAKLPEYVMEICRKPMISACGPDDWFVGRGTDQDNDNKITLEELNSSDIEIRADQIPIGTPVTELLSGTTARQPLDPDDQRFPRRVAFLRYPSNANEFKLFLDANNAPVPLGIDGGQNVNYYPYSTVNIKMTSKKFDPGGTITSFSAGVPATRDNALWFRTTTSRTNPSNNNGWQYNANNLYYESSLPATGNNVGTVQQPLLVPVMQIYATTNTNPGNNEPGGNAAHQRTKWVPRARNNTTFNMVMAVGDVPSRAGETNGGLQNLPRLLENWQGQNNSATRSTFIQGSFMQLFRSAYATAPYLPVRNPSEQDSLFRYKKKDYNTAGGGRTPQQSPPSRQWGFDVGLLFQYPDLFSSLFTTPITDAAGNRLDASEEYLREVSRSEPWVRVLYCSQLNGSSTYAATNSATKPNGCD</sequence>
<keyword evidence="2" id="KW-1133">Transmembrane helix</keyword>
<evidence type="ECO:0000313" key="3">
    <source>
        <dbReference type="EMBL" id="ERT08989.1"/>
    </source>
</evidence>
<dbReference type="PATRIC" id="fig|1348334.3.peg.1046"/>
<name>U7QLZ9_9CYAN</name>
<protein>
    <submittedName>
        <fullName evidence="3">Uncharacterized protein</fullName>
    </submittedName>
</protein>
<feature type="transmembrane region" description="Helical" evidence="2">
    <location>
        <begin position="21"/>
        <end position="43"/>
    </location>
</feature>
<keyword evidence="4" id="KW-1185">Reference proteome</keyword>
<dbReference type="InterPro" id="IPR018247">
    <property type="entry name" value="EF_Hand_1_Ca_BS"/>
</dbReference>
<keyword evidence="2" id="KW-0472">Membrane</keyword>
<evidence type="ECO:0000256" key="1">
    <source>
        <dbReference type="SAM" id="MobiDB-lite"/>
    </source>
</evidence>
<accession>U7QLZ9</accession>
<dbReference type="NCBIfam" id="NF038301">
    <property type="entry name" value="EPS_HpsA"/>
    <property type="match status" value="1"/>
</dbReference>
<proteinExistence type="predicted"/>
<comment type="caution">
    <text evidence="3">The sequence shown here is derived from an EMBL/GenBank/DDBJ whole genome shotgun (WGS) entry which is preliminary data.</text>
</comment>